<dbReference type="GO" id="GO:0016787">
    <property type="term" value="F:hydrolase activity"/>
    <property type="evidence" value="ECO:0007669"/>
    <property type="project" value="UniProtKB-KW"/>
</dbReference>
<dbReference type="SUPFAM" id="SSF53474">
    <property type="entry name" value="alpha/beta-Hydrolases"/>
    <property type="match status" value="1"/>
</dbReference>
<sequence length="317" mass="33242">METLLPVGDVELCVDTVGSPTDTALLLIGTTVAAWDDELVERLTGRFVIRYDLRDAGRSTTVDPDSPGYTLRDLVTDAVGVLDGLGIARAHVAGLATSGFIAQLLALDHPSRVASLVLIGTRPVAPGPVDDDLPEHSPAIMAHFGSAPPVDWTDRTSILDGAVATARVFSGSPQFDTAEARAHAAGVLDRSGPHPASARNGLMNTMFSKLDCTPRWRERLPEITAPTLVVHGAADPFFPVGNAEALAKEIPGAILRVLDGVGAELPRRAHTEVATAVLTHTAPQPGAQGSEPFSSQQPLPRRGASHERPPEASAVCP</sequence>
<dbReference type="InterPro" id="IPR000073">
    <property type="entry name" value="AB_hydrolase_1"/>
</dbReference>
<protein>
    <submittedName>
        <fullName evidence="3">Alpha/beta fold hydrolase</fullName>
    </submittedName>
</protein>
<evidence type="ECO:0000259" key="2">
    <source>
        <dbReference type="Pfam" id="PF00561"/>
    </source>
</evidence>
<accession>A0ABW4FT76</accession>
<feature type="region of interest" description="Disordered" evidence="1">
    <location>
        <begin position="282"/>
        <end position="317"/>
    </location>
</feature>
<dbReference type="InterPro" id="IPR050471">
    <property type="entry name" value="AB_hydrolase"/>
</dbReference>
<keyword evidence="4" id="KW-1185">Reference proteome</keyword>
<evidence type="ECO:0000256" key="1">
    <source>
        <dbReference type="SAM" id="MobiDB-lite"/>
    </source>
</evidence>
<gene>
    <name evidence="3" type="ORF">ACFSCY_22740</name>
</gene>
<dbReference type="Gene3D" id="3.40.50.1820">
    <property type="entry name" value="alpha/beta hydrolase"/>
    <property type="match status" value="1"/>
</dbReference>
<evidence type="ECO:0000313" key="3">
    <source>
        <dbReference type="EMBL" id="MFD1532252.1"/>
    </source>
</evidence>
<dbReference type="EMBL" id="JBHUCP010000017">
    <property type="protein sequence ID" value="MFD1532252.1"/>
    <property type="molecule type" value="Genomic_DNA"/>
</dbReference>
<comment type="caution">
    <text evidence="3">The sequence shown here is derived from an EMBL/GenBank/DDBJ whole genome shotgun (WGS) entry which is preliminary data.</text>
</comment>
<dbReference type="RefSeq" id="WP_343981061.1">
    <property type="nucleotide sequence ID" value="NZ_BAAAJG010000012.1"/>
</dbReference>
<evidence type="ECO:0000313" key="4">
    <source>
        <dbReference type="Proteomes" id="UP001597145"/>
    </source>
</evidence>
<dbReference type="PANTHER" id="PTHR43433">
    <property type="entry name" value="HYDROLASE, ALPHA/BETA FOLD FAMILY PROTEIN"/>
    <property type="match status" value="1"/>
</dbReference>
<dbReference type="Pfam" id="PF00561">
    <property type="entry name" value="Abhydrolase_1"/>
    <property type="match status" value="1"/>
</dbReference>
<dbReference type="Proteomes" id="UP001597145">
    <property type="component" value="Unassembled WGS sequence"/>
</dbReference>
<organism evidence="3 4">
    <name type="scientific">Pseudonocardia aurantiaca</name>
    <dbReference type="NCBI Taxonomy" id="75290"/>
    <lineage>
        <taxon>Bacteria</taxon>
        <taxon>Bacillati</taxon>
        <taxon>Actinomycetota</taxon>
        <taxon>Actinomycetes</taxon>
        <taxon>Pseudonocardiales</taxon>
        <taxon>Pseudonocardiaceae</taxon>
        <taxon>Pseudonocardia</taxon>
    </lineage>
</organism>
<dbReference type="InterPro" id="IPR029058">
    <property type="entry name" value="AB_hydrolase_fold"/>
</dbReference>
<name>A0ABW4FT76_9PSEU</name>
<keyword evidence="3" id="KW-0378">Hydrolase</keyword>
<reference evidence="4" key="1">
    <citation type="journal article" date="2019" name="Int. J. Syst. Evol. Microbiol.">
        <title>The Global Catalogue of Microorganisms (GCM) 10K type strain sequencing project: providing services to taxonomists for standard genome sequencing and annotation.</title>
        <authorList>
            <consortium name="The Broad Institute Genomics Platform"/>
            <consortium name="The Broad Institute Genome Sequencing Center for Infectious Disease"/>
            <person name="Wu L."/>
            <person name="Ma J."/>
        </authorList>
    </citation>
    <scope>NUCLEOTIDE SEQUENCE [LARGE SCALE GENOMIC DNA]</scope>
    <source>
        <strain evidence="4">JCM 12165</strain>
    </source>
</reference>
<dbReference type="PANTHER" id="PTHR43433:SF5">
    <property type="entry name" value="AB HYDROLASE-1 DOMAIN-CONTAINING PROTEIN"/>
    <property type="match status" value="1"/>
</dbReference>
<feature type="domain" description="AB hydrolase-1" evidence="2">
    <location>
        <begin position="39"/>
        <end position="262"/>
    </location>
</feature>
<proteinExistence type="predicted"/>